<dbReference type="AlphaFoldDB" id="A0A9D8PIT1"/>
<proteinExistence type="predicted"/>
<organism evidence="1 2">
    <name type="scientific">Candidatus Zymogenus saltonus</name>
    <dbReference type="NCBI Taxonomy" id="2844893"/>
    <lineage>
        <taxon>Bacteria</taxon>
        <taxon>Deltaproteobacteria</taxon>
        <taxon>Candidatus Zymogenia</taxon>
        <taxon>Candidatus Zymogeniales</taxon>
        <taxon>Candidatus Zymogenaceae</taxon>
        <taxon>Candidatus Zymogenus</taxon>
    </lineage>
</organism>
<dbReference type="InterPro" id="IPR036188">
    <property type="entry name" value="FAD/NAD-bd_sf"/>
</dbReference>
<dbReference type="PRINTS" id="PR00411">
    <property type="entry name" value="PNDRDTASEI"/>
</dbReference>
<protein>
    <submittedName>
        <fullName evidence="1">NAD(P)-binding protein</fullName>
    </submittedName>
</protein>
<dbReference type="Pfam" id="PF13450">
    <property type="entry name" value="NAD_binding_8"/>
    <property type="match status" value="1"/>
</dbReference>
<dbReference type="EMBL" id="JAFGIX010000004">
    <property type="protein sequence ID" value="MBN1571756.1"/>
    <property type="molecule type" value="Genomic_DNA"/>
</dbReference>
<reference evidence="1" key="2">
    <citation type="submission" date="2021-01" db="EMBL/GenBank/DDBJ databases">
        <authorList>
            <person name="Hahn C.R."/>
            <person name="Youssef N.H."/>
            <person name="Elshahed M."/>
        </authorList>
    </citation>
    <scope>NUCLEOTIDE SEQUENCE</scope>
    <source>
        <strain evidence="1">Zod_Metabat.24</strain>
    </source>
</reference>
<comment type="caution">
    <text evidence="1">The sequence shown here is derived from an EMBL/GenBank/DDBJ whole genome shotgun (WGS) entry which is preliminary data.</text>
</comment>
<accession>A0A9D8PIT1</accession>
<evidence type="ECO:0000313" key="1">
    <source>
        <dbReference type="EMBL" id="MBN1571756.1"/>
    </source>
</evidence>
<gene>
    <name evidence="1" type="ORF">JW984_01015</name>
</gene>
<name>A0A9D8PIT1_9DELT</name>
<dbReference type="SUPFAM" id="SSF51905">
    <property type="entry name" value="FAD/NAD(P)-binding domain"/>
    <property type="match status" value="1"/>
</dbReference>
<dbReference type="Proteomes" id="UP000809273">
    <property type="component" value="Unassembled WGS sequence"/>
</dbReference>
<dbReference type="Gene3D" id="3.50.50.60">
    <property type="entry name" value="FAD/NAD(P)-binding domain"/>
    <property type="match status" value="1"/>
</dbReference>
<evidence type="ECO:0000313" key="2">
    <source>
        <dbReference type="Proteomes" id="UP000809273"/>
    </source>
</evidence>
<reference evidence="1" key="1">
    <citation type="journal article" date="2021" name="Environ. Microbiol.">
        <title>Genomic characterization of three novel Desulfobacterota classes expand the metabolic and phylogenetic diversity of the phylum.</title>
        <authorList>
            <person name="Murphy C.L."/>
            <person name="Biggerstaff J."/>
            <person name="Eichhorn A."/>
            <person name="Ewing E."/>
            <person name="Shahan R."/>
            <person name="Soriano D."/>
            <person name="Stewart S."/>
            <person name="VanMol K."/>
            <person name="Walker R."/>
            <person name="Walters P."/>
            <person name="Elshahed M.S."/>
            <person name="Youssef N.H."/>
        </authorList>
    </citation>
    <scope>NUCLEOTIDE SEQUENCE</scope>
    <source>
        <strain evidence="1">Zod_Metabat.24</strain>
    </source>
</reference>
<sequence length="348" mass="39450">MKKDVTIIGAGLSGMTAGIILAREGYKVNILDAEKKIGGSPKLHPSVHTTPCQLEELIDYVGFDLNEGFIKCDPYPRFYYKKKLLKFPPYVKHNTAYSVERGPRPTSIDNHLFRIAVDAGVVFDFGKRMKFEDLKPGTILATGLNPKGYEKLRIEYRKIYGYWSSREIKAKNASAEVFMGPFTNDYGYTSQVNGLDYSLLFSHREITKKDLADYLKMLDAVGIEKYPTPWIKEEMGIPAEPKLFMNDLVLAGTLSGMIEPFWGYGIVGAIISGGIAAKTVINPEAGIADYNMFTRGFKKKMLRRDKFSNQSDFMRGFLTKAGLYYARLQCVFNKKLAQSPREPLRWFR</sequence>